<evidence type="ECO:0000313" key="2">
    <source>
        <dbReference type="EMBL" id="CAL1400098.1"/>
    </source>
</evidence>
<organism evidence="2 3">
    <name type="scientific">Linum trigynum</name>
    <dbReference type="NCBI Taxonomy" id="586398"/>
    <lineage>
        <taxon>Eukaryota</taxon>
        <taxon>Viridiplantae</taxon>
        <taxon>Streptophyta</taxon>
        <taxon>Embryophyta</taxon>
        <taxon>Tracheophyta</taxon>
        <taxon>Spermatophyta</taxon>
        <taxon>Magnoliopsida</taxon>
        <taxon>eudicotyledons</taxon>
        <taxon>Gunneridae</taxon>
        <taxon>Pentapetalae</taxon>
        <taxon>rosids</taxon>
        <taxon>fabids</taxon>
        <taxon>Malpighiales</taxon>
        <taxon>Linaceae</taxon>
        <taxon>Linum</taxon>
    </lineage>
</organism>
<keyword evidence="3" id="KW-1185">Reference proteome</keyword>
<gene>
    <name evidence="2" type="ORF">LTRI10_LOCUS40248</name>
</gene>
<name>A0AAV2FP54_9ROSI</name>
<dbReference type="AlphaFoldDB" id="A0AAV2FP54"/>
<proteinExistence type="predicted"/>
<sequence>MNSTTCAGIHNHPNGGTGASWSNQEGGSQGTWFYDQPPFQEEQPFSWGYQEASPYKEDFPPQPEVKSKFELAIEAFMGHSTRPCATPQPEPKSELKLMVDQFSWGTDEGCSNVDLPMSTLSTHPSYRHRRRSFETQRG</sequence>
<dbReference type="EMBL" id="OZ034820">
    <property type="protein sequence ID" value="CAL1400098.1"/>
    <property type="molecule type" value="Genomic_DNA"/>
</dbReference>
<accession>A0AAV2FP54</accession>
<dbReference type="Proteomes" id="UP001497516">
    <property type="component" value="Chromosome 7"/>
</dbReference>
<protein>
    <submittedName>
        <fullName evidence="2">Uncharacterized protein</fullName>
    </submittedName>
</protein>
<feature type="region of interest" description="Disordered" evidence="1">
    <location>
        <begin position="1"/>
        <end position="37"/>
    </location>
</feature>
<evidence type="ECO:0000313" key="3">
    <source>
        <dbReference type="Proteomes" id="UP001497516"/>
    </source>
</evidence>
<reference evidence="2 3" key="1">
    <citation type="submission" date="2024-04" db="EMBL/GenBank/DDBJ databases">
        <authorList>
            <person name="Fracassetti M."/>
        </authorList>
    </citation>
    <scope>NUCLEOTIDE SEQUENCE [LARGE SCALE GENOMIC DNA]</scope>
</reference>
<evidence type="ECO:0000256" key="1">
    <source>
        <dbReference type="SAM" id="MobiDB-lite"/>
    </source>
</evidence>